<dbReference type="Proteomes" id="UP001365542">
    <property type="component" value="Unassembled WGS sequence"/>
</dbReference>
<feature type="region of interest" description="Disordered" evidence="1">
    <location>
        <begin position="1"/>
        <end position="107"/>
    </location>
</feature>
<feature type="compositionally biased region" description="Low complexity" evidence="1">
    <location>
        <begin position="1"/>
        <end position="17"/>
    </location>
</feature>
<keyword evidence="3" id="KW-1185">Reference proteome</keyword>
<evidence type="ECO:0000256" key="1">
    <source>
        <dbReference type="SAM" id="MobiDB-lite"/>
    </source>
</evidence>
<reference evidence="2 3" key="1">
    <citation type="submission" date="2019-10" db="EMBL/GenBank/DDBJ databases">
        <authorList>
            <person name="Palmer J.M."/>
        </authorList>
    </citation>
    <scope>NUCLEOTIDE SEQUENCE [LARGE SCALE GENOMIC DNA]</scope>
    <source>
        <strain evidence="2 3">TWF694</strain>
    </source>
</reference>
<gene>
    <name evidence="2" type="ORF">TWF694_009655</name>
</gene>
<feature type="compositionally biased region" description="Basic and acidic residues" evidence="1">
    <location>
        <begin position="78"/>
        <end position="93"/>
    </location>
</feature>
<dbReference type="AlphaFoldDB" id="A0AAV9XCH3"/>
<evidence type="ECO:0000313" key="3">
    <source>
        <dbReference type="Proteomes" id="UP001365542"/>
    </source>
</evidence>
<proteinExistence type="predicted"/>
<comment type="caution">
    <text evidence="2">The sequence shown here is derived from an EMBL/GenBank/DDBJ whole genome shotgun (WGS) entry which is preliminary data.</text>
</comment>
<sequence length="179" mass="19581">MIPSSLSSSPQSGHLSLVLSLAAGQDPTNDAPPAAPSQDGLNVVSRGFGLKTNPGQSYSNVKTRKNRKTKRLRKTKPKALDLQDREEGADAGERSPSTSKVEEPLNPFFGLGSEYSFTYEEDTHNPSLQCDPDFTSFIESAPEMRFVRPSPQYGRTGLDRYLATPNNSDPVRYYPPNSG</sequence>
<accession>A0AAV9XCH3</accession>
<dbReference type="EMBL" id="JAVHJO010000006">
    <property type="protein sequence ID" value="KAK6539430.1"/>
    <property type="molecule type" value="Genomic_DNA"/>
</dbReference>
<feature type="region of interest" description="Disordered" evidence="1">
    <location>
        <begin position="142"/>
        <end position="179"/>
    </location>
</feature>
<organism evidence="2 3">
    <name type="scientific">Orbilia ellipsospora</name>
    <dbReference type="NCBI Taxonomy" id="2528407"/>
    <lineage>
        <taxon>Eukaryota</taxon>
        <taxon>Fungi</taxon>
        <taxon>Dikarya</taxon>
        <taxon>Ascomycota</taxon>
        <taxon>Pezizomycotina</taxon>
        <taxon>Orbiliomycetes</taxon>
        <taxon>Orbiliales</taxon>
        <taxon>Orbiliaceae</taxon>
        <taxon>Orbilia</taxon>
    </lineage>
</organism>
<evidence type="ECO:0000313" key="2">
    <source>
        <dbReference type="EMBL" id="KAK6539430.1"/>
    </source>
</evidence>
<name>A0AAV9XCH3_9PEZI</name>
<protein>
    <submittedName>
        <fullName evidence="2">Uncharacterized protein</fullName>
    </submittedName>
</protein>
<feature type="compositionally biased region" description="Basic residues" evidence="1">
    <location>
        <begin position="62"/>
        <end position="77"/>
    </location>
</feature>